<dbReference type="Proteomes" id="UP000016843">
    <property type="component" value="Unassembled WGS sequence"/>
</dbReference>
<organism evidence="1 2">
    <name type="scientific">Rhodonellum psychrophilum GCM71 = DSM 17998</name>
    <dbReference type="NCBI Taxonomy" id="1123057"/>
    <lineage>
        <taxon>Bacteria</taxon>
        <taxon>Pseudomonadati</taxon>
        <taxon>Bacteroidota</taxon>
        <taxon>Cytophagia</taxon>
        <taxon>Cytophagales</taxon>
        <taxon>Cytophagaceae</taxon>
        <taxon>Rhodonellum</taxon>
    </lineage>
</organism>
<dbReference type="PROSITE" id="PS51257">
    <property type="entry name" value="PROKAR_LIPOPROTEIN"/>
    <property type="match status" value="1"/>
</dbReference>
<dbReference type="AlphaFoldDB" id="U5BT60"/>
<proteinExistence type="predicted"/>
<evidence type="ECO:0000313" key="2">
    <source>
        <dbReference type="Proteomes" id="UP000016843"/>
    </source>
</evidence>
<dbReference type="Gene3D" id="3.10.450.50">
    <property type="match status" value="1"/>
</dbReference>
<comment type="caution">
    <text evidence="1">The sequence shown here is derived from an EMBL/GenBank/DDBJ whole genome shotgun (WGS) entry which is preliminary data.</text>
</comment>
<evidence type="ECO:0000313" key="1">
    <source>
        <dbReference type="EMBL" id="ERM80719.1"/>
    </source>
</evidence>
<sequence length="225" mass="25129">MKYNMNMKNLVFATVITGLLASSCTQVTDKAKEEAQKMVSQTNEKVQEVIDELGLVYVEEGAQDIITYDEVNAAQKAWCDALVKIGKLKEEGGDYRSFAEQVLTDAYNYDNGKVFFKPTLAFGDQTFRNDKKGALAYFIGGDLEYPNDKGFAMAPWVKARYDNAGENNEGIQIYGSVAITMGNVWVTDKNGNEIMVDKTWVFKKDNEGKLRIIVHKSSLPFSPAN</sequence>
<dbReference type="InterPro" id="IPR016878">
    <property type="entry name" value="MICAH-like"/>
</dbReference>
<evidence type="ECO:0008006" key="3">
    <source>
        <dbReference type="Google" id="ProtNLM"/>
    </source>
</evidence>
<gene>
    <name evidence="1" type="ORF">P872_21305</name>
</gene>
<dbReference type="PIRSF" id="PIRSF028288">
    <property type="entry name" value="UCP028288"/>
    <property type="match status" value="1"/>
</dbReference>
<reference evidence="1 2" key="1">
    <citation type="journal article" date="2013" name="Genome Announc.">
        <title>Draft Genome Sequence of the Psychrophilic and Alkaliphilic Rhodonellum psychrophilum Strain GCM71T.</title>
        <authorList>
            <person name="Hauptmann A.L."/>
            <person name="Glaring M.A."/>
            <person name="Hallin P.F."/>
            <person name="Prieme A."/>
            <person name="Stougaard P."/>
        </authorList>
    </citation>
    <scope>NUCLEOTIDE SEQUENCE [LARGE SCALE GENOMIC DNA]</scope>
    <source>
        <strain evidence="1 2">GCM71</strain>
    </source>
</reference>
<dbReference type="EMBL" id="AWXR01000080">
    <property type="protein sequence ID" value="ERM80719.1"/>
    <property type="molecule type" value="Genomic_DNA"/>
</dbReference>
<keyword evidence="2" id="KW-1185">Reference proteome</keyword>
<protein>
    <recommendedName>
        <fullName evidence="3">Phosphoribosyl-AMP cyclohydrolase</fullName>
    </recommendedName>
</protein>
<accession>U5BT60</accession>
<dbReference type="eggNOG" id="COG4337">
    <property type="taxonomic scope" value="Bacteria"/>
</dbReference>
<name>U5BT60_9BACT</name>